<dbReference type="Proteomes" id="UP000253551">
    <property type="component" value="Unassembled WGS sequence"/>
</dbReference>
<dbReference type="STRING" id="4846.A0A367JGU0"/>
<dbReference type="PANTHER" id="PTHR12992:SF44">
    <property type="entry name" value="NUDIX HYDROLASE DOMAIN-CONTAINING PROTEIN"/>
    <property type="match status" value="1"/>
</dbReference>
<comment type="caution">
    <text evidence="3">The sequence shown here is derived from an EMBL/GenBank/DDBJ whole genome shotgun (WGS) entry which is preliminary data.</text>
</comment>
<dbReference type="InterPro" id="IPR000086">
    <property type="entry name" value="NUDIX_hydrolase_dom"/>
</dbReference>
<dbReference type="Gene3D" id="3.90.79.10">
    <property type="entry name" value="Nucleoside Triphosphate Pyrophosphohydrolase"/>
    <property type="match status" value="1"/>
</dbReference>
<organism evidence="3 4">
    <name type="scientific">Rhizopus stolonifer</name>
    <name type="common">Rhizopus nigricans</name>
    <dbReference type="NCBI Taxonomy" id="4846"/>
    <lineage>
        <taxon>Eukaryota</taxon>
        <taxon>Fungi</taxon>
        <taxon>Fungi incertae sedis</taxon>
        <taxon>Mucoromycota</taxon>
        <taxon>Mucoromycotina</taxon>
        <taxon>Mucoromycetes</taxon>
        <taxon>Mucorales</taxon>
        <taxon>Mucorineae</taxon>
        <taxon>Rhizopodaceae</taxon>
        <taxon>Rhizopus</taxon>
    </lineage>
</organism>
<dbReference type="EMBL" id="PJQM01003398">
    <property type="protein sequence ID" value="RCH89106.1"/>
    <property type="molecule type" value="Genomic_DNA"/>
</dbReference>
<dbReference type="InterPro" id="IPR020084">
    <property type="entry name" value="NUDIX_hydrolase_CS"/>
</dbReference>
<gene>
    <name evidence="3" type="ORF">CU098_005606</name>
</gene>
<protein>
    <recommendedName>
        <fullName evidence="2">Nudix hydrolase domain-containing protein</fullName>
    </recommendedName>
</protein>
<dbReference type="AlphaFoldDB" id="A0A367JGU0"/>
<evidence type="ECO:0000259" key="2">
    <source>
        <dbReference type="PROSITE" id="PS51462"/>
    </source>
</evidence>
<evidence type="ECO:0000256" key="1">
    <source>
        <dbReference type="ARBA" id="ARBA00022801"/>
    </source>
</evidence>
<reference evidence="3 4" key="1">
    <citation type="journal article" date="2018" name="G3 (Bethesda)">
        <title>Phylogenetic and Phylogenomic Definition of Rhizopus Species.</title>
        <authorList>
            <person name="Gryganskyi A.P."/>
            <person name="Golan J."/>
            <person name="Dolatabadi S."/>
            <person name="Mondo S."/>
            <person name="Robb S."/>
            <person name="Idnurm A."/>
            <person name="Muszewska A."/>
            <person name="Steczkiewicz K."/>
            <person name="Masonjones S."/>
            <person name="Liao H.L."/>
            <person name="Gajdeczka M.T."/>
            <person name="Anike F."/>
            <person name="Vuek A."/>
            <person name="Anishchenko I.M."/>
            <person name="Voigt K."/>
            <person name="de Hoog G.S."/>
            <person name="Smith M.E."/>
            <person name="Heitman J."/>
            <person name="Vilgalys R."/>
            <person name="Stajich J.E."/>
        </authorList>
    </citation>
    <scope>NUCLEOTIDE SEQUENCE [LARGE SCALE GENOMIC DNA]</scope>
    <source>
        <strain evidence="3 4">LSU 92-RS-03</strain>
    </source>
</reference>
<dbReference type="SUPFAM" id="SSF55811">
    <property type="entry name" value="Nudix"/>
    <property type="match status" value="1"/>
</dbReference>
<evidence type="ECO:0000313" key="4">
    <source>
        <dbReference type="Proteomes" id="UP000253551"/>
    </source>
</evidence>
<dbReference type="PROSITE" id="PS00893">
    <property type="entry name" value="NUDIX_BOX"/>
    <property type="match status" value="1"/>
</dbReference>
<dbReference type="PANTHER" id="PTHR12992">
    <property type="entry name" value="NUDIX HYDROLASE"/>
    <property type="match status" value="1"/>
</dbReference>
<dbReference type="InterPro" id="IPR015797">
    <property type="entry name" value="NUDIX_hydrolase-like_dom_sf"/>
</dbReference>
<keyword evidence="4" id="KW-1185">Reference proteome</keyword>
<sequence length="182" mass="20568">MANSRFTTFRDLVNNLHQHVPVHIPSPLEQPRRAAVVAILRWHCSRAQPSQKVPTSIQAFFDQNWVKEDKEGYAEILFMQRTARAGDRWSGHVAFVGGKNEQGESDRDTAKREVLEEIGIDLNDTSVFLPVGKLNEREISSIKDDKLLMILVPFVYLQIVPESPSFQLQASEVAAVQCKDAL</sequence>
<accession>A0A367JGU0</accession>
<dbReference type="OrthoDB" id="77989at2759"/>
<dbReference type="Pfam" id="PF00293">
    <property type="entry name" value="NUDIX"/>
    <property type="match status" value="1"/>
</dbReference>
<dbReference type="GO" id="GO:0010945">
    <property type="term" value="F:coenzyme A diphosphatase activity"/>
    <property type="evidence" value="ECO:0007669"/>
    <property type="project" value="InterPro"/>
</dbReference>
<feature type="domain" description="Nudix hydrolase" evidence="2">
    <location>
        <begin position="31"/>
        <end position="182"/>
    </location>
</feature>
<proteinExistence type="predicted"/>
<dbReference type="InterPro" id="IPR045121">
    <property type="entry name" value="CoAse"/>
</dbReference>
<name>A0A367JGU0_RHIST</name>
<dbReference type="PROSITE" id="PS51462">
    <property type="entry name" value="NUDIX"/>
    <property type="match status" value="1"/>
</dbReference>
<keyword evidence="1" id="KW-0378">Hydrolase</keyword>
<evidence type="ECO:0000313" key="3">
    <source>
        <dbReference type="EMBL" id="RCH89106.1"/>
    </source>
</evidence>